<dbReference type="NCBIfam" id="TIGR02595">
    <property type="entry name" value="PEP_CTERM"/>
    <property type="match status" value="1"/>
</dbReference>
<dbReference type="SMART" id="SM00710">
    <property type="entry name" value="PbH1"/>
    <property type="match status" value="5"/>
</dbReference>
<dbReference type="RefSeq" id="WP_106291560.1">
    <property type="nucleotide sequence ID" value="NZ_CAWNTC010000221.1"/>
</dbReference>
<sequence length="436" mass="43939">MATFTVTNLLDAGAGSFRDAIFQANSTAGADEINFDNFLSGGTINLTSGELGITDTLSIKGLGSNLLTVDAGGINRIFKINDGNDSNFIDVILTGLKITGGDTSGREDGAGGGIWNSENLKLTNNNISGNFAGGDYRDFNASGGIDSVYGGGGIFNQGNLTIDNTVISNNSVSPDPRDLVLGGGVENFGSLTVTNSTISDNYAYGGAGGISNRVGSTTVVNSTIAYNSTGDGTGGGITNRDDLTVINSTIFGNLGADGLGGGIENYGDLTLTSSTISGNFANGAPGGGLQNCGTATLTSNIIAGNEGNQDINGEFSECGVLISGGNNLIGNGDGVSGLINGVNGDIVGTTANPINPLLTTLRNNGGPTQTLALLPGSPAINAGSNPLGLATDQRGFNRSIGQTDIGAYERQAVPEPSSTMGLCTLAILGFTCWRKR</sequence>
<evidence type="ECO:0000313" key="1">
    <source>
        <dbReference type="EMBL" id="PSB00656.1"/>
    </source>
</evidence>
<gene>
    <name evidence="1" type="ORF">C7B64_22370</name>
</gene>
<name>A0A2T1BXB6_9CYAN</name>
<dbReference type="Proteomes" id="UP000238762">
    <property type="component" value="Unassembled WGS sequence"/>
</dbReference>
<dbReference type="NCBIfam" id="NF041518">
    <property type="entry name" value="choice_anch_Q"/>
    <property type="match status" value="1"/>
</dbReference>
<reference evidence="1 2" key="1">
    <citation type="submission" date="2018-02" db="EMBL/GenBank/DDBJ databases">
        <authorList>
            <person name="Cohen D.B."/>
            <person name="Kent A.D."/>
        </authorList>
    </citation>
    <scope>NUCLEOTIDE SEQUENCE [LARGE SCALE GENOMIC DNA]</scope>
    <source>
        <strain evidence="1 2">CCAP 1448/3</strain>
    </source>
</reference>
<dbReference type="InterPro" id="IPR006626">
    <property type="entry name" value="PbH1"/>
</dbReference>
<dbReference type="OrthoDB" id="463714at2"/>
<proteinExistence type="predicted"/>
<accession>A0A2T1BXB6</accession>
<dbReference type="EMBL" id="PVWJ01000176">
    <property type="protein sequence ID" value="PSB00656.1"/>
    <property type="molecule type" value="Genomic_DNA"/>
</dbReference>
<keyword evidence="2" id="KW-1185">Reference proteome</keyword>
<dbReference type="AlphaFoldDB" id="A0A2T1BXB6"/>
<dbReference type="InterPro" id="IPR013424">
    <property type="entry name" value="Ice-binding_C"/>
</dbReference>
<dbReference type="SUPFAM" id="SSF51126">
    <property type="entry name" value="Pectin lyase-like"/>
    <property type="match status" value="1"/>
</dbReference>
<evidence type="ECO:0008006" key="3">
    <source>
        <dbReference type="Google" id="ProtNLM"/>
    </source>
</evidence>
<comment type="caution">
    <text evidence="1">The sequence shown here is derived from an EMBL/GenBank/DDBJ whole genome shotgun (WGS) entry which is preliminary data.</text>
</comment>
<evidence type="ECO:0000313" key="2">
    <source>
        <dbReference type="Proteomes" id="UP000238762"/>
    </source>
</evidence>
<dbReference type="InterPro" id="IPR059226">
    <property type="entry name" value="Choice_anch_Q_dom"/>
</dbReference>
<organism evidence="1 2">
    <name type="scientific">Merismopedia glauca CCAP 1448/3</name>
    <dbReference type="NCBI Taxonomy" id="1296344"/>
    <lineage>
        <taxon>Bacteria</taxon>
        <taxon>Bacillati</taxon>
        <taxon>Cyanobacteriota</taxon>
        <taxon>Cyanophyceae</taxon>
        <taxon>Synechococcales</taxon>
        <taxon>Merismopediaceae</taxon>
        <taxon>Merismopedia</taxon>
    </lineage>
</organism>
<dbReference type="InterPro" id="IPR011050">
    <property type="entry name" value="Pectin_lyase_fold/virulence"/>
</dbReference>
<protein>
    <recommendedName>
        <fullName evidence="3">PEP-CTERM protein-sorting domain-containing protein</fullName>
    </recommendedName>
</protein>
<reference evidence="1 2" key="2">
    <citation type="submission" date="2018-03" db="EMBL/GenBank/DDBJ databases">
        <title>The ancient ancestry and fast evolution of plastids.</title>
        <authorList>
            <person name="Moore K.R."/>
            <person name="Magnabosco C."/>
            <person name="Momper L."/>
            <person name="Gold D.A."/>
            <person name="Bosak T."/>
            <person name="Fournier G.P."/>
        </authorList>
    </citation>
    <scope>NUCLEOTIDE SEQUENCE [LARGE SCALE GENOMIC DNA]</scope>
    <source>
        <strain evidence="1 2">CCAP 1448/3</strain>
    </source>
</reference>